<accession>A0A9K3DBU1</accession>
<dbReference type="EMBL" id="BDIP01010072">
    <property type="protein sequence ID" value="GIQ92596.1"/>
    <property type="molecule type" value="Genomic_DNA"/>
</dbReference>
<evidence type="ECO:0000313" key="2">
    <source>
        <dbReference type="EMBL" id="GIQ92596.1"/>
    </source>
</evidence>
<sequence>LPLYTPIYPRYGTITLDKDATAPISIGLEEVLKGGWAHLVNGDDFPKSGEKGAEAEREREREKQKREPPLERRHSLYANFSMRKGRGSMIRDPLRTSMRGTEE</sequence>
<dbReference type="AlphaFoldDB" id="A0A9K3DBU1"/>
<keyword evidence="3" id="KW-1185">Reference proteome</keyword>
<protein>
    <submittedName>
        <fullName evidence="2">Uncharacterized protein</fullName>
    </submittedName>
</protein>
<gene>
    <name evidence="2" type="ORF">KIPB_016459</name>
</gene>
<feature type="non-terminal residue" evidence="2">
    <location>
        <position position="103"/>
    </location>
</feature>
<comment type="caution">
    <text evidence="2">The sequence shown here is derived from an EMBL/GenBank/DDBJ whole genome shotgun (WGS) entry which is preliminary data.</text>
</comment>
<feature type="region of interest" description="Disordered" evidence="1">
    <location>
        <begin position="42"/>
        <end position="78"/>
    </location>
</feature>
<reference evidence="2 3" key="1">
    <citation type="journal article" date="2018" name="PLoS ONE">
        <title>The draft genome of Kipferlia bialata reveals reductive genome evolution in fornicate parasites.</title>
        <authorList>
            <person name="Tanifuji G."/>
            <person name="Takabayashi S."/>
            <person name="Kume K."/>
            <person name="Takagi M."/>
            <person name="Nakayama T."/>
            <person name="Kamikawa R."/>
            <person name="Inagaki Y."/>
            <person name="Hashimoto T."/>
        </authorList>
    </citation>
    <scope>NUCLEOTIDE SEQUENCE [LARGE SCALE GENOMIC DNA]</scope>
    <source>
        <strain evidence="2">NY0173</strain>
    </source>
</reference>
<evidence type="ECO:0000256" key="1">
    <source>
        <dbReference type="SAM" id="MobiDB-lite"/>
    </source>
</evidence>
<feature type="compositionally biased region" description="Basic and acidic residues" evidence="1">
    <location>
        <begin position="44"/>
        <end position="74"/>
    </location>
</feature>
<name>A0A9K3DBU1_9EUKA</name>
<evidence type="ECO:0000313" key="3">
    <source>
        <dbReference type="Proteomes" id="UP000265618"/>
    </source>
</evidence>
<feature type="non-terminal residue" evidence="2">
    <location>
        <position position="1"/>
    </location>
</feature>
<proteinExistence type="predicted"/>
<organism evidence="2 3">
    <name type="scientific">Kipferlia bialata</name>
    <dbReference type="NCBI Taxonomy" id="797122"/>
    <lineage>
        <taxon>Eukaryota</taxon>
        <taxon>Metamonada</taxon>
        <taxon>Carpediemonas-like organisms</taxon>
        <taxon>Kipferlia</taxon>
    </lineage>
</organism>
<dbReference type="Proteomes" id="UP000265618">
    <property type="component" value="Unassembled WGS sequence"/>
</dbReference>